<dbReference type="Gene3D" id="1.10.530.10">
    <property type="match status" value="1"/>
</dbReference>
<evidence type="ECO:0000313" key="2">
    <source>
        <dbReference type="EMBL" id="SDI36276.1"/>
    </source>
</evidence>
<dbReference type="RefSeq" id="WP_091174687.1">
    <property type="nucleotide sequence ID" value="NZ_FNCG01000019.1"/>
</dbReference>
<sequence>MPGTKEFYDTIRDTVFKGHISQSQVDGIEAILKAAADAGVTDQRKVAYMLGTVYHECAGTMQPITEFGKGKGHPYGEKFKMGGGPGHRIPYTTPDQLYYGRGFVQLTWYENYDAMSKHLHLDLLNHPELALQPDIAANIMIEGMTKGMFTGVGLGKYFDATHADWINARRIINGNDHDVLIAGYAKHFYKGLTGIDA</sequence>
<dbReference type="InterPro" id="IPR023346">
    <property type="entry name" value="Lysozyme-like_dom_sf"/>
</dbReference>
<name>A0A1G8JYJ1_9SPHI</name>
<dbReference type="GO" id="GO:0006032">
    <property type="term" value="P:chitin catabolic process"/>
    <property type="evidence" value="ECO:0007669"/>
    <property type="project" value="InterPro"/>
</dbReference>
<dbReference type="EMBL" id="FNCG01000019">
    <property type="protein sequence ID" value="SDI36276.1"/>
    <property type="molecule type" value="Genomic_DNA"/>
</dbReference>
<reference evidence="3" key="1">
    <citation type="submission" date="2016-10" db="EMBL/GenBank/DDBJ databases">
        <authorList>
            <person name="Varghese N."/>
            <person name="Submissions S."/>
        </authorList>
    </citation>
    <scope>NUCLEOTIDE SEQUENCE [LARGE SCALE GENOMIC DNA]</scope>
    <source>
        <strain evidence="3">Gh-67</strain>
    </source>
</reference>
<protein>
    <submittedName>
        <fullName evidence="2">Predicted chitinase</fullName>
    </submittedName>
</protein>
<feature type="domain" description="Glycoside hydrolase family 19 catalytic" evidence="1">
    <location>
        <begin position="39"/>
        <end position="131"/>
    </location>
</feature>
<dbReference type="Proteomes" id="UP000199705">
    <property type="component" value="Unassembled WGS sequence"/>
</dbReference>
<dbReference type="InterPro" id="IPR000726">
    <property type="entry name" value="Glyco_hydro_19_cat"/>
</dbReference>
<gene>
    <name evidence="2" type="ORF">SAMN05192573_11984</name>
</gene>
<dbReference type="SUPFAM" id="SSF53955">
    <property type="entry name" value="Lysozyme-like"/>
    <property type="match status" value="1"/>
</dbReference>
<dbReference type="STRING" id="551996.SAMN05192573_11984"/>
<dbReference type="Pfam" id="PF00182">
    <property type="entry name" value="Glyco_hydro_19"/>
    <property type="match status" value="1"/>
</dbReference>
<dbReference type="AlphaFoldDB" id="A0A1G8JYJ1"/>
<accession>A0A1G8JYJ1</accession>
<evidence type="ECO:0000313" key="3">
    <source>
        <dbReference type="Proteomes" id="UP000199705"/>
    </source>
</evidence>
<evidence type="ECO:0000259" key="1">
    <source>
        <dbReference type="Pfam" id="PF00182"/>
    </source>
</evidence>
<dbReference type="GO" id="GO:0016998">
    <property type="term" value="P:cell wall macromolecule catabolic process"/>
    <property type="evidence" value="ECO:0007669"/>
    <property type="project" value="InterPro"/>
</dbReference>
<keyword evidence="3" id="KW-1185">Reference proteome</keyword>
<organism evidence="2 3">
    <name type="scientific">Mucilaginibacter gossypii</name>
    <dbReference type="NCBI Taxonomy" id="551996"/>
    <lineage>
        <taxon>Bacteria</taxon>
        <taxon>Pseudomonadati</taxon>
        <taxon>Bacteroidota</taxon>
        <taxon>Sphingobacteriia</taxon>
        <taxon>Sphingobacteriales</taxon>
        <taxon>Sphingobacteriaceae</taxon>
        <taxon>Mucilaginibacter</taxon>
    </lineage>
</organism>
<proteinExistence type="predicted"/>
<dbReference type="GO" id="GO:0004568">
    <property type="term" value="F:chitinase activity"/>
    <property type="evidence" value="ECO:0007669"/>
    <property type="project" value="InterPro"/>
</dbReference>